<keyword evidence="3" id="KW-1185">Reference proteome</keyword>
<feature type="transmembrane region" description="Helical" evidence="1">
    <location>
        <begin position="12"/>
        <end position="35"/>
    </location>
</feature>
<dbReference type="OrthoDB" id="2047533at2"/>
<keyword evidence="1" id="KW-1133">Transmembrane helix</keyword>
<dbReference type="RefSeq" id="WP_006779371.1">
    <property type="nucleotide sequence ID" value="NZ_CP040506.1"/>
</dbReference>
<accession>G5ID13</accession>
<evidence type="ECO:0000313" key="2">
    <source>
        <dbReference type="EMBL" id="EHI60578.1"/>
    </source>
</evidence>
<reference evidence="2 3" key="1">
    <citation type="submission" date="2011-08" db="EMBL/GenBank/DDBJ databases">
        <title>The Genome Sequence of Clostridium hathewayi WAL-18680.</title>
        <authorList>
            <consortium name="The Broad Institute Genome Sequencing Platform"/>
            <person name="Earl A."/>
            <person name="Ward D."/>
            <person name="Feldgarden M."/>
            <person name="Gevers D."/>
            <person name="Finegold S.M."/>
            <person name="Summanen P.H."/>
            <person name="Molitoris D.R."/>
            <person name="Song M."/>
            <person name="Daigneault M."/>
            <person name="Allen-Vercoe E."/>
            <person name="Young S.K."/>
            <person name="Zeng Q."/>
            <person name="Gargeya S."/>
            <person name="Fitzgerald M."/>
            <person name="Haas B."/>
            <person name="Abouelleil A."/>
            <person name="Alvarado L."/>
            <person name="Arachchi H.M."/>
            <person name="Berlin A."/>
            <person name="Brown A."/>
            <person name="Chapman S.B."/>
            <person name="Chen Z."/>
            <person name="Dunbar C."/>
            <person name="Freedman E."/>
            <person name="Gearin G."/>
            <person name="Gellesch M."/>
            <person name="Goldberg J."/>
            <person name="Griggs A."/>
            <person name="Gujja S."/>
            <person name="Heiman D."/>
            <person name="Howarth C."/>
            <person name="Larson L."/>
            <person name="Lui A."/>
            <person name="MacDonald P.J.P."/>
            <person name="Montmayeur A."/>
            <person name="Murphy C."/>
            <person name="Neiman D."/>
            <person name="Pearson M."/>
            <person name="Priest M."/>
            <person name="Roberts A."/>
            <person name="Saif S."/>
            <person name="Shea T."/>
            <person name="Shenoy N."/>
            <person name="Sisk P."/>
            <person name="Stolte C."/>
            <person name="Sykes S."/>
            <person name="Wortman J."/>
            <person name="Nusbaum C."/>
            <person name="Birren B."/>
        </authorList>
    </citation>
    <scope>NUCLEOTIDE SEQUENCE [LARGE SCALE GENOMIC DNA]</scope>
    <source>
        <strain evidence="2 3">WAL-18680</strain>
    </source>
</reference>
<comment type="caution">
    <text evidence="2">The sequence shown here is derived from an EMBL/GenBank/DDBJ whole genome shotgun (WGS) entry which is preliminary data.</text>
</comment>
<proteinExistence type="predicted"/>
<gene>
    <name evidence="2" type="ORF">HMPREF9473_01387</name>
</gene>
<evidence type="ECO:0000313" key="3">
    <source>
        <dbReference type="Proteomes" id="UP000005384"/>
    </source>
</evidence>
<keyword evidence="1" id="KW-0812">Transmembrane</keyword>
<dbReference type="HOGENOM" id="CLU_2058153_0_0_9"/>
<sequence>MSEKSNASPVGTGLLTLLTVLLVLVLAVFSILTFISARADLSLSRINADTVSAYYEADTSAVRQIQAFDISGKPELAFTVPMTKRQSLSVHVTRNEDSSLKILSWNVVSDGAEGIIIPD</sequence>
<keyword evidence="1" id="KW-0472">Membrane</keyword>
<evidence type="ECO:0000256" key="1">
    <source>
        <dbReference type="SAM" id="Phobius"/>
    </source>
</evidence>
<dbReference type="Proteomes" id="UP000005384">
    <property type="component" value="Unassembled WGS sequence"/>
</dbReference>
<dbReference type="PATRIC" id="fig|742737.3.peg.1400"/>
<protein>
    <submittedName>
        <fullName evidence="2">Uncharacterized protein</fullName>
    </submittedName>
</protein>
<dbReference type="EMBL" id="ADLN01000014">
    <property type="protein sequence ID" value="EHI60578.1"/>
    <property type="molecule type" value="Genomic_DNA"/>
</dbReference>
<dbReference type="AlphaFoldDB" id="G5ID13"/>
<name>G5ID13_9FIRM</name>
<organism evidence="2 3">
    <name type="scientific">Hungatella hathewayi WAL-18680</name>
    <dbReference type="NCBI Taxonomy" id="742737"/>
    <lineage>
        <taxon>Bacteria</taxon>
        <taxon>Bacillati</taxon>
        <taxon>Bacillota</taxon>
        <taxon>Clostridia</taxon>
        <taxon>Lachnospirales</taxon>
        <taxon>Lachnospiraceae</taxon>
        <taxon>Hungatella</taxon>
    </lineage>
</organism>